<dbReference type="EMBL" id="PFIC01000228">
    <property type="protein sequence ID" value="PIX16206.1"/>
    <property type="molecule type" value="Genomic_DNA"/>
</dbReference>
<dbReference type="CDD" id="cd10971">
    <property type="entry name" value="CE4_DAC_u2_5s"/>
    <property type="match status" value="1"/>
</dbReference>
<dbReference type="SUPFAM" id="SSF88713">
    <property type="entry name" value="Glycoside hydrolase/deacetylase"/>
    <property type="match status" value="1"/>
</dbReference>
<dbReference type="PANTHER" id="PTHR34216:SF3">
    <property type="entry name" value="POLY-BETA-1,6-N-ACETYL-D-GLUCOSAMINE N-DEACETYLASE"/>
    <property type="match status" value="1"/>
</dbReference>
<reference evidence="5" key="1">
    <citation type="submission" date="2017-09" db="EMBL/GenBank/DDBJ databases">
        <title>Depth-based differentiation of microbial function through sediment-hosted aquifers and enrichment of novel symbionts in the deep terrestrial subsurface.</title>
        <authorList>
            <person name="Probst A.J."/>
            <person name="Ladd B."/>
            <person name="Jarett J.K."/>
            <person name="Geller-Mcgrath D.E."/>
            <person name="Sieber C.M.K."/>
            <person name="Emerson J.B."/>
            <person name="Anantharaman K."/>
            <person name="Thomas B.C."/>
            <person name="Malmstrom R."/>
            <person name="Stieglmeier M."/>
            <person name="Klingl A."/>
            <person name="Woyke T."/>
            <person name="Ryan C.M."/>
            <person name="Banfield J.F."/>
        </authorList>
    </citation>
    <scope>NUCLEOTIDE SEQUENCE [LARGE SCALE GENOMIC DNA]</scope>
</reference>
<dbReference type="GO" id="GO:0005576">
    <property type="term" value="C:extracellular region"/>
    <property type="evidence" value="ECO:0007669"/>
    <property type="project" value="UniProtKB-SubCell"/>
</dbReference>
<evidence type="ECO:0000256" key="2">
    <source>
        <dbReference type="ARBA" id="ARBA00022729"/>
    </source>
</evidence>
<dbReference type="Proteomes" id="UP000229297">
    <property type="component" value="Unassembled WGS sequence"/>
</dbReference>
<dbReference type="InterPro" id="IPR011330">
    <property type="entry name" value="Glyco_hydro/deAcase_b/a-brl"/>
</dbReference>
<organism evidence="4 5">
    <name type="scientific">Candidatus Desantisbacteria bacterium CG_4_8_14_3_um_filter_40_12</name>
    <dbReference type="NCBI Taxonomy" id="1974545"/>
    <lineage>
        <taxon>Bacteria</taxon>
        <taxon>Candidatus Desantisiibacteriota</taxon>
    </lineage>
</organism>
<gene>
    <name evidence="4" type="ORF">COZ71_08325</name>
</gene>
<keyword evidence="2" id="KW-0732">Signal</keyword>
<evidence type="ECO:0000256" key="1">
    <source>
        <dbReference type="ARBA" id="ARBA00004613"/>
    </source>
</evidence>
<feature type="domain" description="NodB homology" evidence="3">
    <location>
        <begin position="65"/>
        <end position="328"/>
    </location>
</feature>
<dbReference type="AlphaFoldDB" id="A0A2M7J9Y7"/>
<protein>
    <submittedName>
        <fullName evidence="4">Polysaccharide deacetylase</fullName>
    </submittedName>
</protein>
<name>A0A2M7J9Y7_9BACT</name>
<dbReference type="GO" id="GO:0016810">
    <property type="term" value="F:hydrolase activity, acting on carbon-nitrogen (but not peptide) bonds"/>
    <property type="evidence" value="ECO:0007669"/>
    <property type="project" value="InterPro"/>
</dbReference>
<evidence type="ECO:0000313" key="5">
    <source>
        <dbReference type="Proteomes" id="UP000229297"/>
    </source>
</evidence>
<dbReference type="Gene3D" id="3.20.20.370">
    <property type="entry name" value="Glycoside hydrolase/deacetylase"/>
    <property type="match status" value="1"/>
</dbReference>
<dbReference type="PANTHER" id="PTHR34216">
    <property type="match status" value="1"/>
</dbReference>
<comment type="caution">
    <text evidence="4">The sequence shown here is derived from an EMBL/GenBank/DDBJ whole genome shotgun (WGS) entry which is preliminary data.</text>
</comment>
<dbReference type="Pfam" id="PF01522">
    <property type="entry name" value="Polysacc_deac_1"/>
    <property type="match status" value="1"/>
</dbReference>
<dbReference type="GO" id="GO:0005975">
    <property type="term" value="P:carbohydrate metabolic process"/>
    <property type="evidence" value="ECO:0007669"/>
    <property type="project" value="InterPro"/>
</dbReference>
<comment type="subcellular location">
    <subcellularLocation>
        <location evidence="1">Secreted</location>
    </subcellularLocation>
</comment>
<proteinExistence type="predicted"/>
<dbReference type="InterPro" id="IPR002509">
    <property type="entry name" value="NODB_dom"/>
</dbReference>
<accession>A0A2M7J9Y7</accession>
<sequence length="328" mass="38199">MSKLTIVMYHYVRDLKHSRYPEIKGLDIALFKEQLVYIKKHYNVISAYDLMDAIKSNSTSDLPPQSLLLTFDDGYIDHFTDVFPVLDREKLSGCFFPPAKCILESQVLDVNKIHFILACVPDKSVLVNYIYQSLDENRSLYHLESSEFYWQKCGVPSRYDTAEVMFVKYMLQRELLEKLRYVITNELFKKFVSNDEKAFSKELYSSIDQISCLQRNGMYIGSHGFDHYWLNSISEDDQRKEIDLSLEFLKKIGSDPFRWIMCYPYGEYNESLLTILKERNCSVGLTTKVGVADLNSDNPLTLPRLDTNDLPKDSKLEPNEWTIKVKSG</sequence>
<dbReference type="PROSITE" id="PS51677">
    <property type="entry name" value="NODB"/>
    <property type="match status" value="1"/>
</dbReference>
<dbReference type="InterPro" id="IPR051398">
    <property type="entry name" value="Polysacch_Deacetylase"/>
</dbReference>
<evidence type="ECO:0000313" key="4">
    <source>
        <dbReference type="EMBL" id="PIX16206.1"/>
    </source>
</evidence>
<evidence type="ECO:0000259" key="3">
    <source>
        <dbReference type="PROSITE" id="PS51677"/>
    </source>
</evidence>